<evidence type="ECO:0000256" key="7">
    <source>
        <dbReference type="ARBA" id="ARBA00023136"/>
    </source>
</evidence>
<evidence type="ECO:0000256" key="1">
    <source>
        <dbReference type="ARBA" id="ARBA00004609"/>
    </source>
</evidence>
<dbReference type="AlphaFoldDB" id="A0AAD1VL73"/>
<dbReference type="GO" id="GO:0009986">
    <property type="term" value="C:cell surface"/>
    <property type="evidence" value="ECO:0007669"/>
    <property type="project" value="TreeGrafter"/>
</dbReference>
<evidence type="ECO:0000313" key="13">
    <source>
        <dbReference type="EMBL" id="CAH2223688.1"/>
    </source>
</evidence>
<accession>A0AAD1VL73</accession>
<dbReference type="Proteomes" id="UP001295444">
    <property type="component" value="Chromosome 01"/>
</dbReference>
<keyword evidence="9 12" id="KW-0357">Heparan sulfate</keyword>
<comment type="subcellular location">
    <subcellularLocation>
        <location evidence="1 12">Cell membrane</location>
        <topology evidence="1 12">Lipid-anchor</topology>
        <topology evidence="1 12">GPI-anchor</topology>
    </subcellularLocation>
</comment>
<keyword evidence="8" id="KW-0325">Glycoprotein</keyword>
<dbReference type="GO" id="GO:0005886">
    <property type="term" value="C:plasma membrane"/>
    <property type="evidence" value="ECO:0007669"/>
    <property type="project" value="UniProtKB-SubCell"/>
</dbReference>
<keyword evidence="5" id="KW-0732">Signal</keyword>
<keyword evidence="14" id="KW-1185">Reference proteome</keyword>
<dbReference type="PANTHER" id="PTHR10822:SF31">
    <property type="entry name" value="GLYPICAN-6"/>
    <property type="match status" value="1"/>
</dbReference>
<comment type="function">
    <text evidence="12">Cell surface proteoglycan.</text>
</comment>
<evidence type="ECO:0000256" key="3">
    <source>
        <dbReference type="ARBA" id="ARBA00022475"/>
    </source>
</evidence>
<keyword evidence="4 12" id="KW-0336">GPI-anchor</keyword>
<dbReference type="GO" id="GO:0016477">
    <property type="term" value="P:cell migration"/>
    <property type="evidence" value="ECO:0007669"/>
    <property type="project" value="TreeGrafter"/>
</dbReference>
<keyword evidence="10 12" id="KW-0449">Lipoprotein</keyword>
<gene>
    <name evidence="13" type="ORF">PECUL_23A002860</name>
</gene>
<evidence type="ECO:0000313" key="14">
    <source>
        <dbReference type="Proteomes" id="UP001295444"/>
    </source>
</evidence>
<evidence type="ECO:0000256" key="11">
    <source>
        <dbReference type="RuleBase" id="RU003518"/>
    </source>
</evidence>
<dbReference type="GO" id="GO:0045202">
    <property type="term" value="C:synapse"/>
    <property type="evidence" value="ECO:0007669"/>
    <property type="project" value="TreeGrafter"/>
</dbReference>
<dbReference type="EMBL" id="OW240912">
    <property type="protein sequence ID" value="CAH2223688.1"/>
    <property type="molecule type" value="Genomic_DNA"/>
</dbReference>
<evidence type="ECO:0000256" key="8">
    <source>
        <dbReference type="ARBA" id="ARBA00023180"/>
    </source>
</evidence>
<sequence length="129" mass="14643">MLLVIDRLEGPFNIESVMDPIDIKISEAITNMQENSIQVSGKVFLACGQPKSPYSLRSSRSYSERYNNRFYPYNRDDRPTITAATSLDRLATRSLVLAFSPTLMTNNLDADDLSQKPLICRLLDQDVEH</sequence>
<evidence type="ECO:0000256" key="4">
    <source>
        <dbReference type="ARBA" id="ARBA00022622"/>
    </source>
</evidence>
<evidence type="ECO:0000256" key="10">
    <source>
        <dbReference type="ARBA" id="ARBA00023288"/>
    </source>
</evidence>
<dbReference type="GO" id="GO:0098552">
    <property type="term" value="C:side of membrane"/>
    <property type="evidence" value="ECO:0007669"/>
    <property type="project" value="UniProtKB-KW"/>
</dbReference>
<dbReference type="GO" id="GO:0005576">
    <property type="term" value="C:extracellular region"/>
    <property type="evidence" value="ECO:0007669"/>
    <property type="project" value="TreeGrafter"/>
</dbReference>
<proteinExistence type="inferred from homology"/>
<dbReference type="PANTHER" id="PTHR10822">
    <property type="entry name" value="GLYPICAN"/>
    <property type="match status" value="1"/>
</dbReference>
<keyword evidence="3" id="KW-1003">Cell membrane</keyword>
<protein>
    <submittedName>
        <fullName evidence="13">Glypican-6, partial</fullName>
    </submittedName>
</protein>
<evidence type="ECO:0000256" key="9">
    <source>
        <dbReference type="ARBA" id="ARBA00023207"/>
    </source>
</evidence>
<dbReference type="GO" id="GO:0009966">
    <property type="term" value="P:regulation of signal transduction"/>
    <property type="evidence" value="ECO:0007669"/>
    <property type="project" value="InterPro"/>
</dbReference>
<evidence type="ECO:0000256" key="6">
    <source>
        <dbReference type="ARBA" id="ARBA00022974"/>
    </source>
</evidence>
<organism evidence="13 14">
    <name type="scientific">Pelobates cultripes</name>
    <name type="common">Western spadefoot toad</name>
    <dbReference type="NCBI Taxonomy" id="61616"/>
    <lineage>
        <taxon>Eukaryota</taxon>
        <taxon>Metazoa</taxon>
        <taxon>Chordata</taxon>
        <taxon>Craniata</taxon>
        <taxon>Vertebrata</taxon>
        <taxon>Euteleostomi</taxon>
        <taxon>Amphibia</taxon>
        <taxon>Batrachia</taxon>
        <taxon>Anura</taxon>
        <taxon>Pelobatoidea</taxon>
        <taxon>Pelobatidae</taxon>
        <taxon>Pelobates</taxon>
    </lineage>
</organism>
<reference evidence="13" key="1">
    <citation type="submission" date="2022-03" db="EMBL/GenBank/DDBJ databases">
        <authorList>
            <person name="Alioto T."/>
            <person name="Alioto T."/>
            <person name="Gomez Garrido J."/>
        </authorList>
    </citation>
    <scope>NUCLEOTIDE SEQUENCE</scope>
</reference>
<name>A0AAD1VL73_PELCU</name>
<keyword evidence="7 12" id="KW-0472">Membrane</keyword>
<evidence type="ECO:0000256" key="5">
    <source>
        <dbReference type="ARBA" id="ARBA00022729"/>
    </source>
</evidence>
<dbReference type="Pfam" id="PF01153">
    <property type="entry name" value="Glypican"/>
    <property type="match status" value="1"/>
</dbReference>
<evidence type="ECO:0000256" key="12">
    <source>
        <dbReference type="RuleBase" id="RU003519"/>
    </source>
</evidence>
<dbReference type="InterPro" id="IPR001863">
    <property type="entry name" value="Glypican"/>
</dbReference>
<comment type="similarity">
    <text evidence="2 11">Belongs to the glypican family.</text>
</comment>
<evidence type="ECO:0000256" key="2">
    <source>
        <dbReference type="ARBA" id="ARBA00010260"/>
    </source>
</evidence>
<keyword evidence="6 12" id="KW-0654">Proteoglycan</keyword>
<dbReference type="GO" id="GO:1905475">
    <property type="term" value="P:regulation of protein localization to membrane"/>
    <property type="evidence" value="ECO:0007669"/>
    <property type="project" value="TreeGrafter"/>
</dbReference>